<proteinExistence type="predicted"/>
<dbReference type="NCBIfam" id="TIGR03359">
    <property type="entry name" value="VI_chp_6"/>
    <property type="match status" value="1"/>
</dbReference>
<dbReference type="Pfam" id="PF05947">
    <property type="entry name" value="T6SS_TssF"/>
    <property type="match status" value="1"/>
</dbReference>
<comment type="caution">
    <text evidence="1">The sequence shown here is derived from an EMBL/GenBank/DDBJ whole genome shotgun (WGS) entry which is preliminary data.</text>
</comment>
<name>A0ABW7GSF4_9BURK</name>
<dbReference type="PIRSF" id="PIRSF028304">
    <property type="entry name" value="UCP028304"/>
    <property type="match status" value="1"/>
</dbReference>
<dbReference type="PANTHER" id="PTHR35370:SF1">
    <property type="entry name" value="TYPE VI SECRETION SYSTEM COMPONENT TSSF1"/>
    <property type="match status" value="1"/>
</dbReference>
<reference evidence="1 2" key="1">
    <citation type="submission" date="2024-08" db="EMBL/GenBank/DDBJ databases">
        <authorList>
            <person name="Lu H."/>
        </authorList>
    </citation>
    <scope>NUCLEOTIDE SEQUENCE [LARGE SCALE GENOMIC DNA]</scope>
    <source>
        <strain evidence="1 2">DXS20W</strain>
    </source>
</reference>
<gene>
    <name evidence="1" type="primary">tssF</name>
    <name evidence="1" type="ORF">ACG04Q_25205</name>
</gene>
<dbReference type="EMBL" id="JBIGHX010000013">
    <property type="protein sequence ID" value="MFG6464896.1"/>
    <property type="molecule type" value="Genomic_DNA"/>
</dbReference>
<organism evidence="1 2">
    <name type="scientific">Pelomonas lactea</name>
    <dbReference type="NCBI Taxonomy" id="3299030"/>
    <lineage>
        <taxon>Bacteria</taxon>
        <taxon>Pseudomonadati</taxon>
        <taxon>Pseudomonadota</taxon>
        <taxon>Betaproteobacteria</taxon>
        <taxon>Burkholderiales</taxon>
        <taxon>Sphaerotilaceae</taxon>
        <taxon>Roseateles</taxon>
    </lineage>
</organism>
<dbReference type="Proteomes" id="UP001606302">
    <property type="component" value="Unassembled WGS sequence"/>
</dbReference>
<dbReference type="InterPro" id="IPR010272">
    <property type="entry name" value="T6SS_TssF"/>
</dbReference>
<sequence length="634" mass="70439">MDPRLLELYERELGHLKEMGQEFARQYPKIAGRLSMDGLQVTDPYVERLLEGFAFLAARVQLRLDAEFPRFTDRLLEICYPNFLAPVPSMAIVRLQPNLADPALAEGPEVARGTELRGLLGKGEETACRFRTAHPVRLWPLEVREVQYLSHVADAGLPPQLSGSRARAGIRVRLAAVGALGLHQLKLSQLDLHFSGQAGVAFKLHERVLGHTLAVLVRPAGGSGTWQSWVDARQLQPLGFETAEGLLPDEPRSFEGYRLLQEYFALPERFLFARLQGLDAAIAGRPAQEVELLFLLDQGDTQLEGVLDASSIALHCTPAINLFPHRCDRIAVREGMHEFHVVPDVAHPMDYEVFEVEQVHGYGTGSDSEQEFLPLYSAFHTEGRGQQAYYCQQREPRVLSERQRKLGPRSSYVGAEVFLSLVDPREAPLPAGLRQLAVKALCTNRDLPLHLAVGVGRTDFILEVTAPVDSVRVLSGPSKPAQRGRDASHVWQLVNHLSLNHLSLSDTDPDQGAAALRTLLGLYAHSQDAAAQRQIEGIRHVRVTPRVRRLPEAEGSERGKSFHSRITYGRTLEVEVEVDERAFQGGSAYLLGCVLGRFFRRYASINTAVQTVLTSSSRGELMRDTLRWGRGAVL</sequence>
<protein>
    <submittedName>
        <fullName evidence="1">Type VI secretion system baseplate subunit TssF</fullName>
    </submittedName>
</protein>
<dbReference type="PANTHER" id="PTHR35370">
    <property type="entry name" value="CYTOPLASMIC PROTEIN-RELATED-RELATED"/>
    <property type="match status" value="1"/>
</dbReference>
<evidence type="ECO:0000313" key="1">
    <source>
        <dbReference type="EMBL" id="MFG6464896.1"/>
    </source>
</evidence>
<accession>A0ABW7GSF4</accession>
<evidence type="ECO:0000313" key="2">
    <source>
        <dbReference type="Proteomes" id="UP001606302"/>
    </source>
</evidence>
<keyword evidence="2" id="KW-1185">Reference proteome</keyword>
<dbReference type="RefSeq" id="WP_394514598.1">
    <property type="nucleotide sequence ID" value="NZ_JBIGHX010000013.1"/>
</dbReference>